<dbReference type="PANTHER" id="PTHR46558:SF4">
    <property type="entry name" value="DNA-BIDING PHAGE PROTEIN"/>
    <property type="match status" value="1"/>
</dbReference>
<gene>
    <name evidence="4" type="ORF">IAB59_06065</name>
</gene>
<dbReference type="AlphaFoldDB" id="A0A9D1KBV0"/>
<keyword evidence="1" id="KW-0238">DNA-binding</keyword>
<dbReference type="InterPro" id="IPR001387">
    <property type="entry name" value="Cro/C1-type_HTH"/>
</dbReference>
<evidence type="ECO:0000313" key="5">
    <source>
        <dbReference type="Proteomes" id="UP000886833"/>
    </source>
</evidence>
<evidence type="ECO:0000256" key="1">
    <source>
        <dbReference type="ARBA" id="ARBA00023125"/>
    </source>
</evidence>
<dbReference type="SMART" id="SM00530">
    <property type="entry name" value="HTH_XRE"/>
    <property type="match status" value="1"/>
</dbReference>
<protein>
    <submittedName>
        <fullName evidence="4">Helix-turn-helix transcriptional regulator</fullName>
    </submittedName>
</protein>
<reference evidence="4" key="2">
    <citation type="journal article" date="2021" name="PeerJ">
        <title>Extensive microbial diversity within the chicken gut microbiome revealed by metagenomics and culture.</title>
        <authorList>
            <person name="Gilroy R."/>
            <person name="Ravi A."/>
            <person name="Getino M."/>
            <person name="Pursley I."/>
            <person name="Horton D.L."/>
            <person name="Alikhan N.F."/>
            <person name="Baker D."/>
            <person name="Gharbi K."/>
            <person name="Hall N."/>
            <person name="Watson M."/>
            <person name="Adriaenssens E.M."/>
            <person name="Foster-Nyarko E."/>
            <person name="Jarju S."/>
            <person name="Secka A."/>
            <person name="Antonio M."/>
            <person name="Oren A."/>
            <person name="Chaudhuri R.R."/>
            <person name="La Ragione R."/>
            <person name="Hildebrand F."/>
            <person name="Pallen M.J."/>
        </authorList>
    </citation>
    <scope>NUCLEOTIDE SEQUENCE</scope>
    <source>
        <strain evidence="4">CHK195-26880</strain>
    </source>
</reference>
<evidence type="ECO:0000256" key="2">
    <source>
        <dbReference type="SAM" id="Phobius"/>
    </source>
</evidence>
<dbReference type="GO" id="GO:0003677">
    <property type="term" value="F:DNA binding"/>
    <property type="evidence" value="ECO:0007669"/>
    <property type="project" value="UniProtKB-KW"/>
</dbReference>
<dbReference type="PANTHER" id="PTHR46558">
    <property type="entry name" value="TRACRIPTIONAL REGULATORY PROTEIN-RELATED-RELATED"/>
    <property type="match status" value="1"/>
</dbReference>
<feature type="domain" description="HTH cro/C1-type" evidence="3">
    <location>
        <begin position="7"/>
        <end position="61"/>
    </location>
</feature>
<dbReference type="Gene3D" id="1.10.260.40">
    <property type="entry name" value="lambda repressor-like DNA-binding domains"/>
    <property type="match status" value="1"/>
</dbReference>
<name>A0A9D1KBV0_9FIRM</name>
<organism evidence="4 5">
    <name type="scientific">Candidatus Onthousia faecipullorum</name>
    <dbReference type="NCBI Taxonomy" id="2840887"/>
    <lineage>
        <taxon>Bacteria</taxon>
        <taxon>Bacillati</taxon>
        <taxon>Bacillota</taxon>
        <taxon>Bacilli</taxon>
        <taxon>Candidatus Onthousia</taxon>
    </lineage>
</organism>
<sequence>MFFASNLQKLRKKENMSQEALAEKLDITRQSVSKWESGASYPEMDKLISICNIFNVDMDTLVNGDVDDVKIKDKDATINTKDILDKFNTLMKKIVCLFESMSFKEIIEFLITVFLLIIVILVGTIPKDIIENLIGTNLLENITYVGDALNTIFRLIVDILYSVFSIVIFVYVLKIKYLDRIKIKEDIDKEIVAKVKEKRVEEVEKVIIKDSDNSFTRFLAKIIIYIIKFFIICFLTAPLICIVILAVMLGFFVLFVIKGLPLLGILLWTVAALIISSLCFEVPFNFVINHKNNYKRVMISLLISLIIIIIGSIVFAFDFFSITYVNDIPKDAKIKEVKEILPMNNSLSTIGYYHHDIEYVVDESLTDKVAVEVSYYDYLIEKTIEIEVHNNNLLIYEDGPKEFSFKESLDIISNDIKNNKIYNYDKLNEYKVTIKTSSNNIDIINKNNLSYFNQNNF</sequence>
<dbReference type="Pfam" id="PF01381">
    <property type="entry name" value="HTH_3"/>
    <property type="match status" value="1"/>
</dbReference>
<feature type="transmembrane region" description="Helical" evidence="2">
    <location>
        <begin position="152"/>
        <end position="173"/>
    </location>
</feature>
<comment type="caution">
    <text evidence="4">The sequence shown here is derived from an EMBL/GenBank/DDBJ whole genome shotgun (WGS) entry which is preliminary data.</text>
</comment>
<keyword evidence="2" id="KW-0472">Membrane</keyword>
<evidence type="ECO:0000313" key="4">
    <source>
        <dbReference type="EMBL" id="HIT38020.1"/>
    </source>
</evidence>
<proteinExistence type="predicted"/>
<feature type="transmembrane region" description="Helical" evidence="2">
    <location>
        <begin position="299"/>
        <end position="320"/>
    </location>
</feature>
<reference evidence="4" key="1">
    <citation type="submission" date="2020-10" db="EMBL/GenBank/DDBJ databases">
        <authorList>
            <person name="Gilroy R."/>
        </authorList>
    </citation>
    <scope>NUCLEOTIDE SEQUENCE</scope>
    <source>
        <strain evidence="4">CHK195-26880</strain>
    </source>
</reference>
<dbReference type="InterPro" id="IPR010982">
    <property type="entry name" value="Lambda_DNA-bd_dom_sf"/>
</dbReference>
<keyword evidence="2" id="KW-1133">Transmembrane helix</keyword>
<dbReference type="CDD" id="cd00093">
    <property type="entry name" value="HTH_XRE"/>
    <property type="match status" value="1"/>
</dbReference>
<dbReference type="Proteomes" id="UP000886833">
    <property type="component" value="Unassembled WGS sequence"/>
</dbReference>
<dbReference type="EMBL" id="DVKQ01000077">
    <property type="protein sequence ID" value="HIT38020.1"/>
    <property type="molecule type" value="Genomic_DNA"/>
</dbReference>
<keyword evidence="2" id="KW-0812">Transmembrane</keyword>
<dbReference type="SUPFAM" id="SSF47413">
    <property type="entry name" value="lambda repressor-like DNA-binding domains"/>
    <property type="match status" value="1"/>
</dbReference>
<dbReference type="PROSITE" id="PS50943">
    <property type="entry name" value="HTH_CROC1"/>
    <property type="match status" value="1"/>
</dbReference>
<evidence type="ECO:0000259" key="3">
    <source>
        <dbReference type="PROSITE" id="PS50943"/>
    </source>
</evidence>
<feature type="transmembrane region" description="Helical" evidence="2">
    <location>
        <begin position="106"/>
        <end position="125"/>
    </location>
</feature>
<accession>A0A9D1KBV0</accession>
<feature type="transmembrane region" description="Helical" evidence="2">
    <location>
        <begin position="229"/>
        <end position="257"/>
    </location>
</feature>
<feature type="transmembrane region" description="Helical" evidence="2">
    <location>
        <begin position="263"/>
        <end position="287"/>
    </location>
</feature>